<accession>A0A836CAS4</accession>
<gene>
    <name evidence="8" type="ORF">JKP88DRAFT_346890</name>
</gene>
<organism evidence="8 9">
    <name type="scientific">Tribonema minus</name>
    <dbReference type="NCBI Taxonomy" id="303371"/>
    <lineage>
        <taxon>Eukaryota</taxon>
        <taxon>Sar</taxon>
        <taxon>Stramenopiles</taxon>
        <taxon>Ochrophyta</taxon>
        <taxon>PX clade</taxon>
        <taxon>Xanthophyceae</taxon>
        <taxon>Tribonematales</taxon>
        <taxon>Tribonemataceae</taxon>
        <taxon>Tribonema</taxon>
    </lineage>
</organism>
<evidence type="ECO:0000313" key="9">
    <source>
        <dbReference type="Proteomes" id="UP000664859"/>
    </source>
</evidence>
<feature type="repeat" description="WD" evidence="6">
    <location>
        <begin position="120"/>
        <end position="154"/>
    </location>
</feature>
<dbReference type="InterPro" id="IPR019775">
    <property type="entry name" value="WD40_repeat_CS"/>
</dbReference>
<dbReference type="SUPFAM" id="SSF50978">
    <property type="entry name" value="WD40 repeat-like"/>
    <property type="match status" value="1"/>
</dbReference>
<dbReference type="EMBL" id="JAFCMP010000514">
    <property type="protein sequence ID" value="KAG5178602.1"/>
    <property type="molecule type" value="Genomic_DNA"/>
</dbReference>
<keyword evidence="3 6" id="KW-0853">WD repeat</keyword>
<dbReference type="GO" id="GO:0071013">
    <property type="term" value="C:catalytic step 2 spliceosome"/>
    <property type="evidence" value="ECO:0007669"/>
    <property type="project" value="TreeGrafter"/>
</dbReference>
<dbReference type="Gene3D" id="2.130.10.10">
    <property type="entry name" value="YVTN repeat-like/Quinoprotein amine dehydrogenase"/>
    <property type="match status" value="1"/>
</dbReference>
<dbReference type="InterPro" id="IPR036322">
    <property type="entry name" value="WD40_repeat_dom_sf"/>
</dbReference>
<dbReference type="PRINTS" id="PR00320">
    <property type="entry name" value="GPROTEINBRPT"/>
</dbReference>
<name>A0A836CAS4_9STRA</name>
<reference evidence="8" key="1">
    <citation type="submission" date="2021-02" db="EMBL/GenBank/DDBJ databases">
        <title>First Annotated Genome of the Yellow-green Alga Tribonema minus.</title>
        <authorList>
            <person name="Mahan K.M."/>
        </authorList>
    </citation>
    <scope>NUCLEOTIDE SEQUENCE</scope>
    <source>
        <strain evidence="8">UTEX B ZZ1240</strain>
    </source>
</reference>
<dbReference type="PANTHER" id="PTHR22842:SF3">
    <property type="entry name" value="WD REPEAT DOMAIN-CONTAINING PROTEIN 83"/>
    <property type="match status" value="1"/>
</dbReference>
<dbReference type="OrthoDB" id="71437at2759"/>
<dbReference type="AlphaFoldDB" id="A0A836CAS4"/>
<comment type="similarity">
    <text evidence="5">Belongs to the WD repeat MORG1 family.</text>
</comment>
<dbReference type="PROSITE" id="PS00678">
    <property type="entry name" value="WD_REPEATS_1"/>
    <property type="match status" value="3"/>
</dbReference>
<dbReference type="InterPro" id="IPR015943">
    <property type="entry name" value="WD40/YVTN_repeat-like_dom_sf"/>
</dbReference>
<evidence type="ECO:0000256" key="1">
    <source>
        <dbReference type="ARBA" id="ARBA00004496"/>
    </source>
</evidence>
<proteinExistence type="inferred from homology"/>
<evidence type="ECO:0000256" key="6">
    <source>
        <dbReference type="PROSITE-ProRule" id="PRU00221"/>
    </source>
</evidence>
<protein>
    <submittedName>
        <fullName evidence="8">WD40-repeat-containing domain protein</fullName>
    </submittedName>
</protein>
<feature type="repeat" description="WD" evidence="6">
    <location>
        <begin position="79"/>
        <end position="120"/>
    </location>
</feature>
<dbReference type="Proteomes" id="UP000664859">
    <property type="component" value="Unassembled WGS sequence"/>
</dbReference>
<dbReference type="PANTHER" id="PTHR22842">
    <property type="entry name" value="WD40 REPEAT PROTEIN"/>
    <property type="match status" value="1"/>
</dbReference>
<evidence type="ECO:0000313" key="8">
    <source>
        <dbReference type="EMBL" id="KAG5178602.1"/>
    </source>
</evidence>
<keyword evidence="2" id="KW-0963">Cytoplasm</keyword>
<dbReference type="PROSITE" id="PS50082">
    <property type="entry name" value="WD_REPEATS_2"/>
    <property type="match status" value="4"/>
</dbReference>
<feature type="region of interest" description="Disordered" evidence="7">
    <location>
        <begin position="41"/>
        <end position="64"/>
    </location>
</feature>
<keyword evidence="4" id="KW-0677">Repeat</keyword>
<feature type="repeat" description="WD" evidence="6">
    <location>
        <begin position="27"/>
        <end position="44"/>
    </location>
</feature>
<evidence type="ECO:0000256" key="7">
    <source>
        <dbReference type="SAM" id="MobiDB-lite"/>
    </source>
</evidence>
<evidence type="ECO:0000256" key="4">
    <source>
        <dbReference type="ARBA" id="ARBA00022737"/>
    </source>
</evidence>
<dbReference type="GO" id="GO:0005737">
    <property type="term" value="C:cytoplasm"/>
    <property type="evidence" value="ECO:0007669"/>
    <property type="project" value="UniProtKB-SubCell"/>
</dbReference>
<comment type="subcellular location">
    <subcellularLocation>
        <location evidence="1">Cytoplasm</location>
    </subcellularLocation>
</comment>
<comment type="caution">
    <text evidence="8">The sequence shown here is derived from an EMBL/GenBank/DDBJ whole genome shotgun (WGS) entry which is preliminary data.</text>
</comment>
<evidence type="ECO:0000256" key="3">
    <source>
        <dbReference type="ARBA" id="ARBA00022574"/>
    </source>
</evidence>
<evidence type="ECO:0000256" key="5">
    <source>
        <dbReference type="ARBA" id="ARBA00038145"/>
    </source>
</evidence>
<sequence length="374" mass="39096">MPPLPSKPTRVAKAGEGPLYIARLTADGKYLLTGGQDRTVRLWNPHKPDPAAAPPPPTTAASATSDEPLEAALMIKAYGGGHGHEICDLAVAADNSKVASCGGDRAAVVWDVATGALRKLPAHDAAVNACAATADFAVLLTGSYDRTVRAWDLRAHGRAPVQVLEGARDSITSLLVLPCGAIVAGSVDGRVRTYDARAAALIEDDCREPVTCVAASHDGKCVLASCLGSATLRLLERGGGGSGGGGGSAQLAAYRGHAHARYPLRTAFSADDSHVLSCSEDGDVVAWDLVTGAVAARLRRHARPTSAIAAHPGGPAALGYRMLPQLQPGSEAHVHITAVAVFSCHSISKPRQRAEAASAWPWQQRRRRQRLRQW</sequence>
<dbReference type="InterPro" id="IPR051980">
    <property type="entry name" value="WD_repeat_MORG1"/>
</dbReference>
<dbReference type="InterPro" id="IPR001680">
    <property type="entry name" value="WD40_rpt"/>
</dbReference>
<dbReference type="GO" id="GO:0000398">
    <property type="term" value="P:mRNA splicing, via spliceosome"/>
    <property type="evidence" value="ECO:0007669"/>
    <property type="project" value="TreeGrafter"/>
</dbReference>
<feature type="repeat" description="WD" evidence="6">
    <location>
        <begin position="256"/>
        <end position="297"/>
    </location>
</feature>
<dbReference type="Pfam" id="PF00400">
    <property type="entry name" value="WD40"/>
    <property type="match status" value="5"/>
</dbReference>
<keyword evidence="9" id="KW-1185">Reference proteome</keyword>
<dbReference type="InterPro" id="IPR020472">
    <property type="entry name" value="WD40_PAC1"/>
</dbReference>
<dbReference type="PROSITE" id="PS50294">
    <property type="entry name" value="WD_REPEATS_REGION"/>
    <property type="match status" value="1"/>
</dbReference>
<evidence type="ECO:0000256" key="2">
    <source>
        <dbReference type="ARBA" id="ARBA00022490"/>
    </source>
</evidence>
<dbReference type="SMART" id="SM00320">
    <property type="entry name" value="WD40"/>
    <property type="match status" value="6"/>
</dbReference>